<feature type="binding site" evidence="10">
    <location>
        <begin position="12"/>
        <end position="14"/>
    </location>
    <ligand>
        <name>UDP-N-acetyl-alpha-D-glucosamine</name>
        <dbReference type="ChEBI" id="CHEBI:57705"/>
    </ligand>
</feature>
<keyword evidence="9 10" id="KW-0961">Cell wall biogenesis/degradation</keyword>
<dbReference type="InterPro" id="IPR007235">
    <property type="entry name" value="Glyco_trans_28_C"/>
</dbReference>
<dbReference type="Pfam" id="PF04101">
    <property type="entry name" value="Glyco_tran_28_C"/>
    <property type="match status" value="1"/>
</dbReference>
<dbReference type="UniPathway" id="UPA00219"/>
<comment type="similarity">
    <text evidence="10">Belongs to the glycosyltransferase 28 family. MurG subfamily.</text>
</comment>
<feature type="binding site" evidence="10">
    <location>
        <position position="164"/>
    </location>
    <ligand>
        <name>UDP-N-acetyl-alpha-D-glucosamine</name>
        <dbReference type="ChEBI" id="CHEBI:57705"/>
    </ligand>
</feature>
<keyword evidence="14" id="KW-1185">Reference proteome</keyword>
<evidence type="ECO:0000259" key="12">
    <source>
        <dbReference type="Pfam" id="PF04101"/>
    </source>
</evidence>
<evidence type="ECO:0000256" key="8">
    <source>
        <dbReference type="ARBA" id="ARBA00023306"/>
    </source>
</evidence>
<dbReference type="GO" id="GO:0051991">
    <property type="term" value="F:UDP-N-acetyl-D-glucosamine:N-acetylmuramoyl-L-alanyl-D-glutamyl-meso-2,6-diaminopimelyl-D-alanyl-D-alanine-diphosphoundecaprenol 4-beta-N-acetylglucosaminlytransferase activity"/>
    <property type="evidence" value="ECO:0007669"/>
    <property type="project" value="RHEA"/>
</dbReference>
<organism evidence="13 14">
    <name type="scientific">Faunimonas pinastri</name>
    <dbReference type="NCBI Taxonomy" id="1855383"/>
    <lineage>
        <taxon>Bacteria</taxon>
        <taxon>Pseudomonadati</taxon>
        <taxon>Pseudomonadota</taxon>
        <taxon>Alphaproteobacteria</taxon>
        <taxon>Hyphomicrobiales</taxon>
        <taxon>Afifellaceae</taxon>
        <taxon>Faunimonas</taxon>
    </lineage>
</organism>
<dbReference type="GO" id="GO:0051301">
    <property type="term" value="P:cell division"/>
    <property type="evidence" value="ECO:0007669"/>
    <property type="project" value="UniProtKB-KW"/>
</dbReference>
<dbReference type="EMBL" id="FOFG01000004">
    <property type="protein sequence ID" value="SEQ40419.1"/>
    <property type="molecule type" value="Genomic_DNA"/>
</dbReference>
<reference evidence="13 14" key="1">
    <citation type="submission" date="2016-10" db="EMBL/GenBank/DDBJ databases">
        <authorList>
            <person name="de Groot N.N."/>
        </authorList>
    </citation>
    <scope>NUCLEOTIDE SEQUENCE [LARGE SCALE GENOMIC DNA]</scope>
    <source>
        <strain evidence="13 14">A52C2</strain>
    </source>
</reference>
<dbReference type="PANTHER" id="PTHR21015:SF22">
    <property type="entry name" value="GLYCOSYLTRANSFERASE"/>
    <property type="match status" value="1"/>
</dbReference>
<dbReference type="Pfam" id="PF03033">
    <property type="entry name" value="Glyco_transf_28"/>
    <property type="match status" value="1"/>
</dbReference>
<feature type="binding site" evidence="10">
    <location>
        <position position="293"/>
    </location>
    <ligand>
        <name>UDP-N-acetyl-alpha-D-glucosamine</name>
        <dbReference type="ChEBI" id="CHEBI:57705"/>
    </ligand>
</feature>
<dbReference type="Gene3D" id="3.40.50.2000">
    <property type="entry name" value="Glycogen Phosphorylase B"/>
    <property type="match status" value="2"/>
</dbReference>
<comment type="function">
    <text evidence="10">Cell wall formation. Catalyzes the transfer of a GlcNAc subunit on undecaprenyl-pyrophosphoryl-MurNAc-pentapeptide (lipid intermediate I) to form undecaprenyl-pyrophosphoryl-MurNAc-(pentapeptide)GlcNAc (lipid intermediate II).</text>
</comment>
<feature type="domain" description="Glycosyl transferase family 28 C-terminal" evidence="12">
    <location>
        <begin position="186"/>
        <end position="352"/>
    </location>
</feature>
<dbReference type="NCBIfam" id="TIGR01133">
    <property type="entry name" value="murG"/>
    <property type="match status" value="1"/>
</dbReference>
<feature type="binding site" evidence="10">
    <location>
        <position position="192"/>
    </location>
    <ligand>
        <name>UDP-N-acetyl-alpha-D-glucosamine</name>
        <dbReference type="ChEBI" id="CHEBI:57705"/>
    </ligand>
</feature>
<comment type="catalytic activity">
    <reaction evidence="10">
        <text>di-trans,octa-cis-undecaprenyl diphospho-N-acetyl-alpha-D-muramoyl-L-alanyl-D-glutamyl-meso-2,6-diaminopimeloyl-D-alanyl-D-alanine + UDP-N-acetyl-alpha-D-glucosamine = di-trans,octa-cis-undecaprenyl diphospho-[N-acetyl-alpha-D-glucosaminyl-(1-&gt;4)]-N-acetyl-alpha-D-muramoyl-L-alanyl-D-glutamyl-meso-2,6-diaminopimeloyl-D-alanyl-D-alanine + UDP + H(+)</text>
        <dbReference type="Rhea" id="RHEA:31227"/>
        <dbReference type="ChEBI" id="CHEBI:15378"/>
        <dbReference type="ChEBI" id="CHEBI:57705"/>
        <dbReference type="ChEBI" id="CHEBI:58223"/>
        <dbReference type="ChEBI" id="CHEBI:61387"/>
        <dbReference type="ChEBI" id="CHEBI:61388"/>
        <dbReference type="EC" id="2.4.1.227"/>
    </reaction>
</comment>
<evidence type="ECO:0000256" key="10">
    <source>
        <dbReference type="HAMAP-Rule" id="MF_00033"/>
    </source>
</evidence>
<dbReference type="Proteomes" id="UP000199647">
    <property type="component" value="Unassembled WGS sequence"/>
</dbReference>
<comment type="pathway">
    <text evidence="10">Cell wall biogenesis; peptidoglycan biosynthesis.</text>
</comment>
<evidence type="ECO:0000256" key="2">
    <source>
        <dbReference type="ARBA" id="ARBA00022618"/>
    </source>
</evidence>
<feature type="domain" description="Glycosyltransferase family 28 N-terminal" evidence="11">
    <location>
        <begin position="6"/>
        <end position="138"/>
    </location>
</feature>
<comment type="subcellular location">
    <subcellularLocation>
        <location evidence="10">Cell membrane</location>
        <topology evidence="10">Peripheral membrane protein</topology>
        <orientation evidence="10">Cytoplasmic side</orientation>
    </subcellularLocation>
</comment>
<dbReference type="OrthoDB" id="9808936at2"/>
<dbReference type="GO" id="GO:0008360">
    <property type="term" value="P:regulation of cell shape"/>
    <property type="evidence" value="ECO:0007669"/>
    <property type="project" value="UniProtKB-KW"/>
</dbReference>
<keyword evidence="2 10" id="KW-0132">Cell division</keyword>
<dbReference type="RefSeq" id="WP_092496054.1">
    <property type="nucleotide sequence ID" value="NZ_FOFG01000004.1"/>
</dbReference>
<evidence type="ECO:0000313" key="14">
    <source>
        <dbReference type="Proteomes" id="UP000199647"/>
    </source>
</evidence>
<proteinExistence type="inferred from homology"/>
<dbReference type="GO" id="GO:0071555">
    <property type="term" value="P:cell wall organization"/>
    <property type="evidence" value="ECO:0007669"/>
    <property type="project" value="UniProtKB-KW"/>
</dbReference>
<feature type="binding site" evidence="10">
    <location>
        <position position="123"/>
    </location>
    <ligand>
        <name>UDP-N-acetyl-alpha-D-glucosamine</name>
        <dbReference type="ChEBI" id="CHEBI:57705"/>
    </ligand>
</feature>
<dbReference type="AlphaFoldDB" id="A0A1H9FRM8"/>
<keyword evidence="1 10" id="KW-1003">Cell membrane</keyword>
<gene>
    <name evidence="10" type="primary">murG</name>
    <name evidence="13" type="ORF">SAMN05216548_104189</name>
</gene>
<evidence type="ECO:0000256" key="1">
    <source>
        <dbReference type="ARBA" id="ARBA00022475"/>
    </source>
</evidence>
<protein>
    <recommendedName>
        <fullName evidence="10">UDP-N-acetylglucosamine--N-acetylmuramyl-(pentapeptide) pyrophosphoryl-undecaprenol N-acetylglucosamine transferase</fullName>
        <ecNumber evidence="10">2.4.1.227</ecNumber>
    </recommendedName>
    <alternativeName>
        <fullName evidence="10">Undecaprenyl-PP-MurNAc-pentapeptide-UDPGlcNAc GlcNAc transferase</fullName>
    </alternativeName>
</protein>
<evidence type="ECO:0000256" key="7">
    <source>
        <dbReference type="ARBA" id="ARBA00023136"/>
    </source>
</evidence>
<dbReference type="GO" id="GO:0009252">
    <property type="term" value="P:peptidoglycan biosynthetic process"/>
    <property type="evidence" value="ECO:0007669"/>
    <property type="project" value="UniProtKB-UniRule"/>
</dbReference>
<dbReference type="InterPro" id="IPR004276">
    <property type="entry name" value="GlycoTrans_28_N"/>
</dbReference>
<evidence type="ECO:0000256" key="9">
    <source>
        <dbReference type="ARBA" id="ARBA00023316"/>
    </source>
</evidence>
<dbReference type="CDD" id="cd03785">
    <property type="entry name" value="GT28_MurG"/>
    <property type="match status" value="1"/>
</dbReference>
<evidence type="ECO:0000259" key="11">
    <source>
        <dbReference type="Pfam" id="PF03033"/>
    </source>
</evidence>
<evidence type="ECO:0000313" key="13">
    <source>
        <dbReference type="EMBL" id="SEQ40419.1"/>
    </source>
</evidence>
<dbReference type="HAMAP" id="MF_00033">
    <property type="entry name" value="MurG"/>
    <property type="match status" value="1"/>
</dbReference>
<keyword evidence="4 10" id="KW-0808">Transferase</keyword>
<name>A0A1H9FRM8_9HYPH</name>
<evidence type="ECO:0000256" key="4">
    <source>
        <dbReference type="ARBA" id="ARBA00022679"/>
    </source>
</evidence>
<comment type="caution">
    <text evidence="10">Lacks conserved residue(s) required for the propagation of feature annotation.</text>
</comment>
<evidence type="ECO:0000256" key="5">
    <source>
        <dbReference type="ARBA" id="ARBA00022960"/>
    </source>
</evidence>
<evidence type="ECO:0000256" key="6">
    <source>
        <dbReference type="ARBA" id="ARBA00022984"/>
    </source>
</evidence>
<keyword evidence="6 10" id="KW-0573">Peptidoglycan synthesis</keyword>
<sequence>MAGTALLVAGGTGGHLFPALALREALLRRGWNVQLATDPRVGEFVKGVPAGDTHIVRSASLAGGNPVKMAGSVATLGRGVLESRKLLARLKPSIVVGFGGYPTVPPLVAARTSGLPILVHEQNAVVGRANKLLIRFGAVVATGFADPKGAQGARQVEHVGNPVRGAVAEAAHRPYDVPAADGPFNLLVFGGSQGARYFSEAVPAAIALLPEHLRSRLHLVQQARPEDMERAGAAYREIGLDAELRPFFDDMPARLADAHLVLSRAGASTVSELAVIGRPAILVPYPHALDHDQAENAKALASSGGAWLVPERELTSEALAARLRDFMENPAELARAAAGAKAQGRPDAAERLADLVERLAS</sequence>
<dbReference type="EC" id="2.4.1.227" evidence="10"/>
<evidence type="ECO:0000256" key="3">
    <source>
        <dbReference type="ARBA" id="ARBA00022676"/>
    </source>
</evidence>
<dbReference type="SUPFAM" id="SSF53756">
    <property type="entry name" value="UDP-Glycosyltransferase/glycogen phosphorylase"/>
    <property type="match status" value="1"/>
</dbReference>
<dbReference type="GO" id="GO:0050511">
    <property type="term" value="F:undecaprenyldiphospho-muramoylpentapeptide beta-N-acetylglucosaminyltransferase activity"/>
    <property type="evidence" value="ECO:0007669"/>
    <property type="project" value="UniProtKB-UniRule"/>
</dbReference>
<accession>A0A1H9FRM8</accession>
<keyword evidence="7 10" id="KW-0472">Membrane</keyword>
<keyword evidence="5 10" id="KW-0133">Cell shape</keyword>
<keyword evidence="3 10" id="KW-0328">Glycosyltransferase</keyword>
<dbReference type="GO" id="GO:0005975">
    <property type="term" value="P:carbohydrate metabolic process"/>
    <property type="evidence" value="ECO:0007669"/>
    <property type="project" value="InterPro"/>
</dbReference>
<keyword evidence="8 10" id="KW-0131">Cell cycle</keyword>
<dbReference type="GO" id="GO:0005886">
    <property type="term" value="C:plasma membrane"/>
    <property type="evidence" value="ECO:0007669"/>
    <property type="project" value="UniProtKB-SubCell"/>
</dbReference>
<dbReference type="InterPro" id="IPR006009">
    <property type="entry name" value="GlcNAc_MurG"/>
</dbReference>
<dbReference type="PANTHER" id="PTHR21015">
    <property type="entry name" value="UDP-N-ACETYLGLUCOSAMINE--N-ACETYLMURAMYL-(PENTAPEPTIDE) PYROPHOSPHORYL-UNDECAPRENOL N-ACETYLGLUCOSAMINE TRANSFERASE 1"/>
    <property type="match status" value="1"/>
</dbReference>
<dbReference type="STRING" id="1855383.SAMN05216548_104189"/>